<accession>A0A0N4VQ29</accession>
<dbReference type="AlphaFoldDB" id="A0A0N4VQ29"/>
<evidence type="ECO:0000256" key="1">
    <source>
        <dbReference type="SAM" id="MobiDB-lite"/>
    </source>
</evidence>
<evidence type="ECO:0000313" key="4">
    <source>
        <dbReference type="WBParaSite" id="EVEC_0001312101-mRNA-1"/>
    </source>
</evidence>
<feature type="compositionally biased region" description="Basic and acidic residues" evidence="1">
    <location>
        <begin position="15"/>
        <end position="31"/>
    </location>
</feature>
<name>A0A0N4VQ29_ENTVE</name>
<keyword evidence="3" id="KW-1185">Reference proteome</keyword>
<proteinExistence type="predicted"/>
<feature type="region of interest" description="Disordered" evidence="1">
    <location>
        <begin position="1"/>
        <end position="35"/>
    </location>
</feature>
<evidence type="ECO:0000313" key="3">
    <source>
        <dbReference type="Proteomes" id="UP000274131"/>
    </source>
</evidence>
<sequence>MAASSDEISHKKRRVTDTKKKTSKRVKEPRPHPSYRLNKRYWDDIRAGRRSNCSVSSGLHPGISPQLSLTPNLIEPMHSSVAAYQKPLPYLPMPGLKPNFPIPTNYIPHPFFMPQPSTSACPNFLNTFPIASSVANNLNFGSPEANTTEPEKSKPNVSGEKEAFETNPSDSDLEIDKMVDGMMLSLASQKKIKQQEPKENMTAKTFSGQTPLVVLPIPVSIPTPVFIPLTETFVMKHFTSHA</sequence>
<protein>
    <submittedName>
        <fullName evidence="4">Ovule protein</fullName>
    </submittedName>
</protein>
<dbReference type="WBParaSite" id="EVEC_0001312101-mRNA-1">
    <property type="protein sequence ID" value="EVEC_0001312101-mRNA-1"/>
    <property type="gene ID" value="EVEC_0001312101"/>
</dbReference>
<feature type="compositionally biased region" description="Basic and acidic residues" evidence="1">
    <location>
        <begin position="149"/>
        <end position="164"/>
    </location>
</feature>
<dbReference type="OrthoDB" id="5877868at2759"/>
<gene>
    <name evidence="2" type="ORF">EVEC_LOCUS12275</name>
</gene>
<feature type="region of interest" description="Disordered" evidence="1">
    <location>
        <begin position="141"/>
        <end position="173"/>
    </location>
</feature>
<reference evidence="2 3" key="2">
    <citation type="submission" date="2018-10" db="EMBL/GenBank/DDBJ databases">
        <authorList>
            <consortium name="Pathogen Informatics"/>
        </authorList>
    </citation>
    <scope>NUCLEOTIDE SEQUENCE [LARGE SCALE GENOMIC DNA]</scope>
</reference>
<reference evidence="4" key="1">
    <citation type="submission" date="2017-02" db="UniProtKB">
        <authorList>
            <consortium name="WormBaseParasite"/>
        </authorList>
    </citation>
    <scope>IDENTIFICATION</scope>
</reference>
<evidence type="ECO:0000313" key="2">
    <source>
        <dbReference type="EMBL" id="VDD97524.1"/>
    </source>
</evidence>
<organism evidence="4">
    <name type="scientific">Enterobius vermicularis</name>
    <name type="common">Human pinworm</name>
    <dbReference type="NCBI Taxonomy" id="51028"/>
    <lineage>
        <taxon>Eukaryota</taxon>
        <taxon>Metazoa</taxon>
        <taxon>Ecdysozoa</taxon>
        <taxon>Nematoda</taxon>
        <taxon>Chromadorea</taxon>
        <taxon>Rhabditida</taxon>
        <taxon>Spirurina</taxon>
        <taxon>Oxyuridomorpha</taxon>
        <taxon>Oxyuroidea</taxon>
        <taxon>Oxyuridae</taxon>
        <taxon>Enterobius</taxon>
    </lineage>
</organism>
<dbReference type="Proteomes" id="UP000274131">
    <property type="component" value="Unassembled WGS sequence"/>
</dbReference>
<dbReference type="EMBL" id="UXUI01013995">
    <property type="protein sequence ID" value="VDD97524.1"/>
    <property type="molecule type" value="Genomic_DNA"/>
</dbReference>